<dbReference type="Gene3D" id="3.50.50.60">
    <property type="entry name" value="FAD/NAD(P)-binding domain"/>
    <property type="match status" value="1"/>
</dbReference>
<evidence type="ECO:0000256" key="6">
    <source>
        <dbReference type="ARBA" id="ARBA00022642"/>
    </source>
</evidence>
<comment type="catalytic activity">
    <reaction evidence="9">
        <text>L-aspartate + O2 = iminosuccinate + H2O2</text>
        <dbReference type="Rhea" id="RHEA:25876"/>
        <dbReference type="ChEBI" id="CHEBI:15379"/>
        <dbReference type="ChEBI" id="CHEBI:16240"/>
        <dbReference type="ChEBI" id="CHEBI:29991"/>
        <dbReference type="ChEBI" id="CHEBI:77875"/>
        <dbReference type="EC" id="1.4.3.16"/>
    </reaction>
    <physiologicalReaction direction="left-to-right" evidence="9">
        <dbReference type="Rhea" id="RHEA:25877"/>
    </physiologicalReaction>
</comment>
<dbReference type="AlphaFoldDB" id="A0AAJ1AJV0"/>
<feature type="domain" description="Fumarate reductase/succinate dehydrogenase flavoprotein-like C-terminal" evidence="13">
    <location>
        <begin position="442"/>
        <end position="517"/>
    </location>
</feature>
<evidence type="ECO:0000256" key="10">
    <source>
        <dbReference type="NCBIfam" id="TIGR00551"/>
    </source>
</evidence>
<dbReference type="InterPro" id="IPR015939">
    <property type="entry name" value="Fum_Rdtase/Succ_DH_flav-like_C"/>
</dbReference>
<protein>
    <recommendedName>
        <fullName evidence="4 10">L-aspartate oxidase</fullName>
        <ecNumber evidence="4 10">1.4.3.16</ecNumber>
    </recommendedName>
</protein>
<feature type="domain" description="FAD-dependent oxidoreductase 2 FAD-binding" evidence="12">
    <location>
        <begin position="4"/>
        <end position="391"/>
    </location>
</feature>
<dbReference type="SUPFAM" id="SSF46977">
    <property type="entry name" value="Succinate dehydrogenase/fumarate reductase flavoprotein C-terminal domain"/>
    <property type="match status" value="1"/>
</dbReference>
<evidence type="ECO:0000259" key="13">
    <source>
        <dbReference type="Pfam" id="PF02910"/>
    </source>
</evidence>
<organism evidence="14 15">
    <name type="scientific">Candidatus Methylomirabilis tolerans</name>
    <dbReference type="NCBI Taxonomy" id="3123416"/>
    <lineage>
        <taxon>Bacteria</taxon>
        <taxon>Candidatus Methylomirabilota</taxon>
        <taxon>Candidatus Methylomirabilia</taxon>
        <taxon>Candidatus Methylomirabilales</taxon>
        <taxon>Candidatus Methylomirabilaceae</taxon>
        <taxon>Candidatus Methylomirabilis</taxon>
    </lineage>
</organism>
<comment type="function">
    <text evidence="11">Catalyzes the oxidation of L-aspartate to iminoaspartate.</text>
</comment>
<dbReference type="PRINTS" id="PR00368">
    <property type="entry name" value="FADPNR"/>
</dbReference>
<dbReference type="InterPro" id="IPR005288">
    <property type="entry name" value="NadB"/>
</dbReference>
<proteinExistence type="inferred from homology"/>
<evidence type="ECO:0000256" key="9">
    <source>
        <dbReference type="ARBA" id="ARBA00048305"/>
    </source>
</evidence>
<evidence type="ECO:0000256" key="1">
    <source>
        <dbReference type="ARBA" id="ARBA00001974"/>
    </source>
</evidence>
<dbReference type="InterPro" id="IPR027477">
    <property type="entry name" value="Succ_DH/fumarate_Rdtase_cat_sf"/>
</dbReference>
<evidence type="ECO:0000256" key="3">
    <source>
        <dbReference type="ARBA" id="ARBA00008562"/>
    </source>
</evidence>
<keyword evidence="8 11" id="KW-0560">Oxidoreductase</keyword>
<dbReference type="InterPro" id="IPR037099">
    <property type="entry name" value="Fum_R/Succ_DH_flav-like_C_sf"/>
</dbReference>
<comment type="subcellular location">
    <subcellularLocation>
        <location evidence="11">Cytoplasm</location>
    </subcellularLocation>
</comment>
<dbReference type="EC" id="1.4.3.16" evidence="4 10"/>
<dbReference type="GO" id="GO:0009435">
    <property type="term" value="P:NAD+ biosynthetic process"/>
    <property type="evidence" value="ECO:0007669"/>
    <property type="project" value="InterPro"/>
</dbReference>
<comment type="cofactor">
    <cofactor evidence="1 11">
        <name>FAD</name>
        <dbReference type="ChEBI" id="CHEBI:57692"/>
    </cofactor>
</comment>
<accession>A0AAJ1AJV0</accession>
<comment type="pathway">
    <text evidence="2 11">Cofactor biosynthesis; NAD(+) biosynthesis; iminoaspartate from L-aspartate (oxidase route): step 1/1.</text>
</comment>
<dbReference type="InterPro" id="IPR003953">
    <property type="entry name" value="FAD-dep_OxRdtase_2_FAD-bd"/>
</dbReference>
<dbReference type="Gene3D" id="3.90.700.10">
    <property type="entry name" value="Succinate dehydrogenase/fumarate reductase flavoprotein, catalytic domain"/>
    <property type="match status" value="1"/>
</dbReference>
<evidence type="ECO:0000256" key="5">
    <source>
        <dbReference type="ARBA" id="ARBA00022630"/>
    </source>
</evidence>
<evidence type="ECO:0000313" key="14">
    <source>
        <dbReference type="EMBL" id="MBZ0160687.1"/>
    </source>
</evidence>
<gene>
    <name evidence="14" type="primary">nadB</name>
    <name evidence="14" type="ORF">K8G79_11215</name>
</gene>
<dbReference type="EMBL" id="JAIOIU010000141">
    <property type="protein sequence ID" value="MBZ0160687.1"/>
    <property type="molecule type" value="Genomic_DNA"/>
</dbReference>
<dbReference type="Gene3D" id="1.20.58.100">
    <property type="entry name" value="Fumarate reductase/succinate dehydrogenase flavoprotein-like, C-terminal domain"/>
    <property type="match status" value="1"/>
</dbReference>
<evidence type="ECO:0000259" key="12">
    <source>
        <dbReference type="Pfam" id="PF00890"/>
    </source>
</evidence>
<dbReference type="PROSITE" id="PS51257">
    <property type="entry name" value="PROKAR_LIPOPROTEIN"/>
    <property type="match status" value="1"/>
</dbReference>
<dbReference type="NCBIfam" id="TIGR00551">
    <property type="entry name" value="nadB"/>
    <property type="match status" value="1"/>
</dbReference>
<evidence type="ECO:0000256" key="7">
    <source>
        <dbReference type="ARBA" id="ARBA00022827"/>
    </source>
</evidence>
<dbReference type="PANTHER" id="PTHR42716:SF2">
    <property type="entry name" value="L-ASPARTATE OXIDASE, CHLOROPLASTIC"/>
    <property type="match status" value="1"/>
</dbReference>
<sequence length="517" mass="56487">MKTDILIIGSGLAGCAAALAAAKQGVEVTLLTRSAHPEESNTFWAQGGIIYQGADDSPQKLVADIVAAGAGLSSPEAASLVSREGPRLVKEILIDELGVPFDESSDDSTRWDLTAEAAHSLPRILHQKDQTGSAIQRTFIERMASYPKVKLLCAATAVDLLTISHHSVEPLDVYRPQTCIGAYVLDQASGEIFPVLAKETILATGGLGRVFLHTTNPTGARGDGIAMAYRAGTRCINMQYVQFHPTTLFHPSGRFLISEAMRGEGARLVDGTGREFMTDYHPDGSLAPRDVVARGIHQMMLESGEPCAYLDISHKPVDQIRTRFPGIYAHCLKYGIDMTKEPIPVVPAAHYSCGGIAVDEWGRSSLHRLRAVGEVACSGLHGANRLASTSLLECLVWGTRAGDQAAACIARGEEYYFPQIAPWRYEREPVDPALIAQDWLSIQQTMWNYVGLVRSTKRLNRAHEILRELHLEIVRFYEKAEVTDAMVGLRNGIQTALVILLAAMECRVSRGCHYRID</sequence>
<evidence type="ECO:0000256" key="2">
    <source>
        <dbReference type="ARBA" id="ARBA00004950"/>
    </source>
</evidence>
<evidence type="ECO:0000256" key="8">
    <source>
        <dbReference type="ARBA" id="ARBA00023002"/>
    </source>
</evidence>
<keyword evidence="7 11" id="KW-0274">FAD</keyword>
<evidence type="ECO:0000313" key="15">
    <source>
        <dbReference type="Proteomes" id="UP001197609"/>
    </source>
</evidence>
<dbReference type="Pfam" id="PF02910">
    <property type="entry name" value="Succ_DH_flav_C"/>
    <property type="match status" value="1"/>
</dbReference>
<dbReference type="InterPro" id="IPR036188">
    <property type="entry name" value="FAD/NAD-bd_sf"/>
</dbReference>
<dbReference type="PRINTS" id="PR00411">
    <property type="entry name" value="PNDRDTASEI"/>
</dbReference>
<dbReference type="Pfam" id="PF00890">
    <property type="entry name" value="FAD_binding_2"/>
    <property type="match status" value="1"/>
</dbReference>
<dbReference type="Proteomes" id="UP001197609">
    <property type="component" value="Unassembled WGS sequence"/>
</dbReference>
<comment type="similarity">
    <text evidence="3 11">Belongs to the FAD-dependent oxidoreductase 2 family. NadB subfamily.</text>
</comment>
<name>A0AAJ1AJV0_9BACT</name>
<evidence type="ECO:0000256" key="4">
    <source>
        <dbReference type="ARBA" id="ARBA00012173"/>
    </source>
</evidence>
<dbReference type="GO" id="GO:0005737">
    <property type="term" value="C:cytoplasm"/>
    <property type="evidence" value="ECO:0007669"/>
    <property type="project" value="UniProtKB-SubCell"/>
</dbReference>
<dbReference type="PANTHER" id="PTHR42716">
    <property type="entry name" value="L-ASPARTATE OXIDASE"/>
    <property type="match status" value="1"/>
</dbReference>
<keyword evidence="6 11" id="KW-0662">Pyridine nucleotide biosynthesis</keyword>
<reference evidence="14 15" key="1">
    <citation type="journal article" date="2021" name="bioRxiv">
        <title>Unraveling nitrogen, sulfur and carbon metabolic pathways and microbial community transcriptional responses to substrate deprivation and toxicity stresses in a bioreactor mimicking anoxic brackish coastal sediment conditions.</title>
        <authorList>
            <person name="Martins P.D."/>
            <person name="Echeveste M.J."/>
            <person name="Arshad A."/>
            <person name="Kurth J."/>
            <person name="Ouboter H."/>
            <person name="Jetten M.S.M."/>
            <person name="Welte C.U."/>
        </authorList>
    </citation>
    <scope>NUCLEOTIDE SEQUENCE [LARGE SCALE GENOMIC DNA]</scope>
    <source>
        <strain evidence="14">MAG_38</strain>
    </source>
</reference>
<keyword evidence="5 11" id="KW-0285">Flavoprotein</keyword>
<evidence type="ECO:0000256" key="11">
    <source>
        <dbReference type="RuleBase" id="RU362049"/>
    </source>
</evidence>
<dbReference type="SUPFAM" id="SSF56425">
    <property type="entry name" value="Succinate dehydrogenase/fumarate reductase flavoprotein, catalytic domain"/>
    <property type="match status" value="1"/>
</dbReference>
<dbReference type="GO" id="GO:0008734">
    <property type="term" value="F:L-aspartate oxidase activity"/>
    <property type="evidence" value="ECO:0007669"/>
    <property type="project" value="UniProtKB-UniRule"/>
</dbReference>
<dbReference type="SUPFAM" id="SSF51905">
    <property type="entry name" value="FAD/NAD(P)-binding domain"/>
    <property type="match status" value="1"/>
</dbReference>
<comment type="caution">
    <text evidence="14">The sequence shown here is derived from an EMBL/GenBank/DDBJ whole genome shotgun (WGS) entry which is preliminary data.</text>
</comment>
<dbReference type="FunFam" id="3.90.700.10:FF:000002">
    <property type="entry name" value="L-aspartate oxidase"/>
    <property type="match status" value="1"/>
</dbReference>